<dbReference type="Proteomes" id="UP001332939">
    <property type="component" value="Unassembled WGS sequence"/>
</dbReference>
<dbReference type="SUPFAM" id="SSF141729">
    <property type="entry name" value="FimD N-terminal domain-like"/>
    <property type="match status" value="1"/>
</dbReference>
<comment type="caution">
    <text evidence="11">The sequence shown here is derived from an EMBL/GenBank/DDBJ whole genome shotgun (WGS) entry which is preliminary data.</text>
</comment>
<dbReference type="InterPro" id="IPR000015">
    <property type="entry name" value="Fimb_usher"/>
</dbReference>
<dbReference type="Pfam" id="PF13953">
    <property type="entry name" value="PapC_C"/>
    <property type="match status" value="1"/>
</dbReference>
<organism evidence="11 12">
    <name type="scientific">Proteus cibi</name>
    <dbReference type="NCBI Taxonomy" id="2050966"/>
    <lineage>
        <taxon>Bacteria</taxon>
        <taxon>Pseudomonadati</taxon>
        <taxon>Pseudomonadota</taxon>
        <taxon>Gammaproteobacteria</taxon>
        <taxon>Enterobacterales</taxon>
        <taxon>Morganellaceae</taxon>
        <taxon>Proteus</taxon>
    </lineage>
</organism>
<evidence type="ECO:0000259" key="9">
    <source>
        <dbReference type="Pfam" id="PF13953"/>
    </source>
</evidence>
<dbReference type="RefSeq" id="WP_325932404.1">
    <property type="nucleotide sequence ID" value="NZ_JAMZOO010000001.1"/>
</dbReference>
<evidence type="ECO:0000313" key="11">
    <source>
        <dbReference type="EMBL" id="MEB6856288.1"/>
    </source>
</evidence>
<evidence type="ECO:0000256" key="6">
    <source>
        <dbReference type="ARBA" id="ARBA00022729"/>
    </source>
</evidence>
<feature type="domain" description="PapC N-terminal" evidence="10">
    <location>
        <begin position="47"/>
        <end position="165"/>
    </location>
</feature>
<accession>A0ABU6EC78</accession>
<name>A0ABU6EC78_9GAMM</name>
<keyword evidence="4" id="KW-1134">Transmembrane beta strand</keyword>
<evidence type="ECO:0000313" key="12">
    <source>
        <dbReference type="Proteomes" id="UP001332939"/>
    </source>
</evidence>
<proteinExistence type="inferred from homology"/>
<dbReference type="InterPro" id="IPR037224">
    <property type="entry name" value="PapC_N_sf"/>
</dbReference>
<dbReference type="InterPro" id="IPR025949">
    <property type="entry name" value="PapC-like_C"/>
</dbReference>
<dbReference type="Gene3D" id="2.60.40.2070">
    <property type="match status" value="1"/>
</dbReference>
<evidence type="ECO:0000256" key="7">
    <source>
        <dbReference type="ARBA" id="ARBA00023136"/>
    </source>
</evidence>
<evidence type="ECO:0000256" key="1">
    <source>
        <dbReference type="ARBA" id="ARBA00004571"/>
    </source>
</evidence>
<protein>
    <submittedName>
        <fullName evidence="11">Fimbria/pilus outer membrane usher protein</fullName>
    </submittedName>
</protein>
<dbReference type="Gene3D" id="2.60.40.2610">
    <property type="entry name" value="Outer membrane usher protein FimD, plug domain"/>
    <property type="match status" value="1"/>
</dbReference>
<keyword evidence="3" id="KW-0813">Transport</keyword>
<reference evidence="11 12" key="1">
    <citation type="submission" date="2022-05" db="EMBL/GenBank/DDBJ databases">
        <title>Whole genome sequences of Escherichia coli of fish isolates collected from Assam, India.</title>
        <authorList>
            <person name="Sudha S."/>
            <person name="Muneeb K.H."/>
            <person name="Rakshit O."/>
            <person name="Mendem S.K."/>
            <person name="Raisen C."/>
            <person name="Holmes M.A."/>
            <person name="Shome B.R."/>
            <person name="Sivaraman G.K."/>
        </authorList>
    </citation>
    <scope>NUCLEOTIDE SEQUENCE [LARGE SCALE GENOMIC DNA]</scope>
    <source>
        <strain evidence="11 12">278</strain>
    </source>
</reference>
<keyword evidence="8" id="KW-0998">Cell outer membrane</keyword>
<dbReference type="Pfam" id="PF00577">
    <property type="entry name" value="Usher"/>
    <property type="match status" value="1"/>
</dbReference>
<dbReference type="Pfam" id="PF13954">
    <property type="entry name" value="PapC_N"/>
    <property type="match status" value="1"/>
</dbReference>
<feature type="domain" description="PapC-like C-terminal" evidence="9">
    <location>
        <begin position="721"/>
        <end position="771"/>
    </location>
</feature>
<dbReference type="Gene3D" id="2.60.40.3110">
    <property type="match status" value="1"/>
</dbReference>
<dbReference type="PANTHER" id="PTHR30451">
    <property type="entry name" value="OUTER MEMBRANE USHER PROTEIN"/>
    <property type="match status" value="1"/>
</dbReference>
<keyword evidence="12" id="KW-1185">Reference proteome</keyword>
<comment type="subcellular location">
    <subcellularLocation>
        <location evidence="1">Cell outer membrane</location>
        <topology evidence="1">Multi-pass membrane protein</topology>
    </subcellularLocation>
</comment>
<dbReference type="Gene3D" id="3.10.20.410">
    <property type="match status" value="1"/>
</dbReference>
<dbReference type="InterPro" id="IPR043142">
    <property type="entry name" value="PapC-like_C_sf"/>
</dbReference>
<evidence type="ECO:0000259" key="10">
    <source>
        <dbReference type="Pfam" id="PF13954"/>
    </source>
</evidence>
<keyword evidence="5" id="KW-0812">Transmembrane</keyword>
<evidence type="ECO:0000256" key="3">
    <source>
        <dbReference type="ARBA" id="ARBA00022448"/>
    </source>
</evidence>
<dbReference type="InterPro" id="IPR025885">
    <property type="entry name" value="PapC_N"/>
</dbReference>
<gene>
    <name evidence="11" type="ORF">NA736_04495</name>
</gene>
<dbReference type="PANTHER" id="PTHR30451:SF5">
    <property type="entry name" value="SLR0019 PROTEIN"/>
    <property type="match status" value="1"/>
</dbReference>
<comment type="similarity">
    <text evidence="2">Belongs to the fimbrial export usher family.</text>
</comment>
<evidence type="ECO:0000256" key="5">
    <source>
        <dbReference type="ARBA" id="ARBA00022692"/>
    </source>
</evidence>
<dbReference type="EMBL" id="JAMZOO010000001">
    <property type="protein sequence ID" value="MEB6856288.1"/>
    <property type="molecule type" value="Genomic_DNA"/>
</dbReference>
<evidence type="ECO:0000256" key="4">
    <source>
        <dbReference type="ARBA" id="ARBA00022452"/>
    </source>
</evidence>
<sequence length="787" mass="90146">MRNNLPLFHITMVSFISTFYCSSIYADNLSYAYLIPDIKPELIQLLSSGQQLSGNYQTNIFLNNKKKKQQKVTFENINGKLTPLLSVNDLISLGIDPLFYNINLKSTIPFPLDKYKINFKYIFSTQTLYLSIPQKALNIPKNSVADSSLWDDGITALFSHYDFSARYDKKSSIEQKVNLNSGINFGLWRIRSQSHYLYRKDNHNFQLNSLYAYRQLNSLSSTLYGGRFIPHSRILATEKIQGIQLISSDLFLGNTLYANKSIIEGVAETLAEIKVKQYDKIIYETTVPSGPFILDSIPSIGNSELTLEIKEADGRIKKTKHYFTSMPNQLNKNNFQYNLILGEKKDRETFFLGEFAFGIHNNITTYNAIKTKQDSKKYLSGVTFNLGSLGGLATDISYLNNNNSYLKYQFRYSKHFFSTNTRLILSSSHYQHIENNKNIHSKNILSKKHTIDIFKPIYNLGSLNLNYQNFSFVNNPSYFNFSSSFSSSLKKINYTVKYSLKKGKLYNDNHFSLFFYIPLGNYNKKRHWINNSFSYQQNLKSYTNNVTYGGSSLENNNLNYSINYQKSSNKEQRVAINTQYKNHYQSYVINGVALPNNDYHLRVGVSGAIVFHQDGITLSQYLGRNFAVINTNNISGIKTTNNSLYSTDSQGNLILPNMIPYSINNIILNASSLPSYAETPFYMQTAVPTLDAIVKLNFPIRMGYKVLFHSNTDIPSFSNVTVLDNDENIISHGFVAENNRIYLSGLSEKGVVKVKWGNNKDQQCQFDYSLNREVNRDKIVKKQIDCK</sequence>
<keyword evidence="6" id="KW-0732">Signal</keyword>
<evidence type="ECO:0000256" key="2">
    <source>
        <dbReference type="ARBA" id="ARBA00008064"/>
    </source>
</evidence>
<evidence type="ECO:0000256" key="8">
    <source>
        <dbReference type="ARBA" id="ARBA00023237"/>
    </source>
</evidence>
<keyword evidence="7" id="KW-0472">Membrane</keyword>
<dbReference type="InterPro" id="IPR042186">
    <property type="entry name" value="FimD_plug_dom"/>
</dbReference>